<protein>
    <recommendedName>
        <fullName evidence="5">Calcium-binding protein</fullName>
    </recommendedName>
</protein>
<dbReference type="Gene3D" id="2.150.10.10">
    <property type="entry name" value="Serralysin-like metalloprotease, C-terminal"/>
    <property type="match status" value="3"/>
</dbReference>
<dbReference type="SUPFAM" id="SSF51120">
    <property type="entry name" value="beta-Roll"/>
    <property type="match status" value="2"/>
</dbReference>
<evidence type="ECO:0008006" key="5">
    <source>
        <dbReference type="Google" id="ProtNLM"/>
    </source>
</evidence>
<evidence type="ECO:0000313" key="4">
    <source>
        <dbReference type="Proteomes" id="UP000249254"/>
    </source>
</evidence>
<dbReference type="PROSITE" id="PS00330">
    <property type="entry name" value="HEMOLYSIN_CALCIUM"/>
    <property type="match status" value="2"/>
</dbReference>
<keyword evidence="4" id="KW-1185">Reference proteome</keyword>
<dbReference type="Pfam" id="PF00353">
    <property type="entry name" value="HemolysinCabind"/>
    <property type="match status" value="3"/>
</dbReference>
<dbReference type="EMBL" id="QFYQ01000001">
    <property type="protein sequence ID" value="RAK54740.1"/>
    <property type="molecule type" value="Genomic_DNA"/>
</dbReference>
<dbReference type="InterPro" id="IPR011049">
    <property type="entry name" value="Serralysin-like_metalloprot_C"/>
</dbReference>
<dbReference type="PANTHER" id="PTHR38340:SF1">
    <property type="entry name" value="S-LAYER PROTEIN"/>
    <property type="match status" value="1"/>
</dbReference>
<sequence length="408" mass="41964">MKRPHIAGLRGTFRTAGDSRVTAYSFETITADEALNIQTGDYLTLHSGPAARAVVRYLAATPDLPARIELSVGERTVVFGQNLAGLSLRGALDVTDGSRLVIGDADRQSTGGTLGHDALYGGEGHDIVHGLAGDDRVQGNAGNDTLYGDGGADTISGGQGDDRIELGATGDLHGGWAHGNKGDDQLYGGAGNDTLLGGQGDDAITGREGDDYISGDLGNDVLFGGAGNDTIHGGDGDDEIKTSGGDDVVDAGRGDDIVTITGSGTTYVDGGDGVDRIVIAGDGKDVVLGGAWADIFEIHASVPPPSDPTHWDEIRDWSADEHLLFAQVHAVADILPRSYSEFVAADFPEAYRIANEHIAATGAIYVAAQVGGNVFVFADTDGNAANGADAGVMLAGRTLFDIALSNFL</sequence>
<dbReference type="InterPro" id="IPR050557">
    <property type="entry name" value="RTX_toxin/Mannuronan_C5-epim"/>
</dbReference>
<dbReference type="GO" id="GO:0005509">
    <property type="term" value="F:calcium ion binding"/>
    <property type="evidence" value="ECO:0007669"/>
    <property type="project" value="InterPro"/>
</dbReference>
<accession>A0A328AIY0</accession>
<dbReference type="InterPro" id="IPR001343">
    <property type="entry name" value="Hemolysn_Ca-bd"/>
</dbReference>
<dbReference type="PANTHER" id="PTHR38340">
    <property type="entry name" value="S-LAYER PROTEIN"/>
    <property type="match status" value="1"/>
</dbReference>
<evidence type="ECO:0000313" key="3">
    <source>
        <dbReference type="EMBL" id="RAK54740.1"/>
    </source>
</evidence>
<dbReference type="PRINTS" id="PR00313">
    <property type="entry name" value="CABNDNGRPT"/>
</dbReference>
<comment type="subcellular location">
    <subcellularLocation>
        <location evidence="1">Secreted</location>
    </subcellularLocation>
</comment>
<dbReference type="GO" id="GO:0005576">
    <property type="term" value="C:extracellular region"/>
    <property type="evidence" value="ECO:0007669"/>
    <property type="project" value="UniProtKB-SubCell"/>
</dbReference>
<keyword evidence="2" id="KW-0964">Secreted</keyword>
<reference evidence="4" key="1">
    <citation type="submission" date="2018-05" db="EMBL/GenBank/DDBJ databases">
        <authorList>
            <person name="Li X."/>
        </authorList>
    </citation>
    <scope>NUCLEOTIDE SEQUENCE [LARGE SCALE GENOMIC DNA]</scope>
    <source>
        <strain evidence="4">LX32</strain>
    </source>
</reference>
<evidence type="ECO:0000256" key="1">
    <source>
        <dbReference type="ARBA" id="ARBA00004613"/>
    </source>
</evidence>
<dbReference type="Proteomes" id="UP000249254">
    <property type="component" value="Unassembled WGS sequence"/>
</dbReference>
<dbReference type="OrthoDB" id="7209811at2"/>
<proteinExistence type="predicted"/>
<name>A0A328AIY0_9CAUL</name>
<dbReference type="AlphaFoldDB" id="A0A328AIY0"/>
<comment type="caution">
    <text evidence="3">The sequence shown here is derived from an EMBL/GenBank/DDBJ whole genome shotgun (WGS) entry which is preliminary data.</text>
</comment>
<dbReference type="InterPro" id="IPR018511">
    <property type="entry name" value="Hemolysin-typ_Ca-bd_CS"/>
</dbReference>
<gene>
    <name evidence="3" type="ORF">DJ017_09480</name>
</gene>
<evidence type="ECO:0000256" key="2">
    <source>
        <dbReference type="ARBA" id="ARBA00022525"/>
    </source>
</evidence>
<organism evidence="3 4">
    <name type="scientific">Phenylobacterium soli</name>
    <dbReference type="NCBI Taxonomy" id="2170551"/>
    <lineage>
        <taxon>Bacteria</taxon>
        <taxon>Pseudomonadati</taxon>
        <taxon>Pseudomonadota</taxon>
        <taxon>Alphaproteobacteria</taxon>
        <taxon>Caulobacterales</taxon>
        <taxon>Caulobacteraceae</taxon>
        <taxon>Phenylobacterium</taxon>
    </lineage>
</organism>